<protein>
    <recommendedName>
        <fullName evidence="5">GATA-type domain-containing protein</fullName>
    </recommendedName>
</protein>
<dbReference type="EMBL" id="JASNQZ010000012">
    <property type="protein sequence ID" value="KAL0948733.1"/>
    <property type="molecule type" value="Genomic_DNA"/>
</dbReference>
<feature type="compositionally biased region" description="Basic and acidic residues" evidence="2">
    <location>
        <begin position="552"/>
        <end position="561"/>
    </location>
</feature>
<evidence type="ECO:0000256" key="1">
    <source>
        <dbReference type="SAM" id="Coils"/>
    </source>
</evidence>
<dbReference type="Proteomes" id="UP001556367">
    <property type="component" value="Unassembled WGS sequence"/>
</dbReference>
<feature type="region of interest" description="Disordered" evidence="2">
    <location>
        <begin position="1"/>
        <end position="35"/>
    </location>
</feature>
<evidence type="ECO:0000313" key="3">
    <source>
        <dbReference type="EMBL" id="KAL0948733.1"/>
    </source>
</evidence>
<feature type="compositionally biased region" description="Low complexity" evidence="2">
    <location>
        <begin position="619"/>
        <end position="630"/>
    </location>
</feature>
<comment type="caution">
    <text evidence="3">The sequence shown here is derived from an EMBL/GenBank/DDBJ whole genome shotgun (WGS) entry which is preliminary data.</text>
</comment>
<feature type="region of interest" description="Disordered" evidence="2">
    <location>
        <begin position="157"/>
        <end position="280"/>
    </location>
</feature>
<feature type="region of interest" description="Disordered" evidence="2">
    <location>
        <begin position="432"/>
        <end position="467"/>
    </location>
</feature>
<evidence type="ECO:0000256" key="2">
    <source>
        <dbReference type="SAM" id="MobiDB-lite"/>
    </source>
</evidence>
<feature type="compositionally biased region" description="Basic and acidic residues" evidence="2">
    <location>
        <begin position="248"/>
        <end position="260"/>
    </location>
</feature>
<evidence type="ECO:0008006" key="5">
    <source>
        <dbReference type="Google" id="ProtNLM"/>
    </source>
</evidence>
<feature type="compositionally biased region" description="Acidic residues" evidence="2">
    <location>
        <begin position="696"/>
        <end position="732"/>
    </location>
</feature>
<feature type="compositionally biased region" description="Low complexity" evidence="2">
    <location>
        <begin position="179"/>
        <end position="188"/>
    </location>
</feature>
<sequence length="754" mass="80815">MSAADASPETITLPPQSPPTSLPSPEALSSQSHSHIATLLADALRDAENLRRESTSLRKRAEKAERLLSALQSSSESPDNSRTVVLEYEERATRAEQARDEAEARRQVVHESWLQLERYLQGLDHHIKDARQGFSRIVQEGGGPLILADLNLPPASRSLFPPGGMGPPSSSSRTHVPHSNSGSSLSSLTRPFPAINLPPHPAPTSRVRPRAGSFDGASYPAAGQPPSKKSRSDRYPEGPLLYNQYPRPPDDRNGHYDGHGHVYSVPQPHPYGAVPGHPRLIHDKYSRSRSRSSSHSSASSENIDELLLAATGEEHSPHPNGAPVPIEPVRHHRHHNRDRTRRARPDEAQEYPSPPGLTYLPPGAKPQSGRFRSPMPAMQEYLRGPQPVSSSRSRGAAAEPGPLHQPGQVQTYQTHVFAPVVTGAPVKKSKFGASGSSGSLGNIPANGANGTDAPPAPPSFPPTNEHGQRICRQCGMPGRYKEGKCVEKWGPGPQGPGTVCDRCRKKMKRVERRGTLDSQQLAANAAIAQHNSMQQQQQQQHVQSQPRTIHPPPDRTIHRTDTLPNTQHSPYAPREESSLRSSVLSHSSRRAVARPPSPPTIATLPPSSGDEAPAPPPASSRTNSRANSRSSARRVRPAATPNRPSTPASSVTNGAIAALAGPGKKSPLRVEDLHGNVPVSAVRMDVDGESNGTGEADADAEADVDAEAEPEDQADADMDADAEADAEAELLEAVDAAEANSNHSSSSGWPKVED</sequence>
<feature type="compositionally biased region" description="Low complexity" evidence="2">
    <location>
        <begin position="733"/>
        <end position="747"/>
    </location>
</feature>
<evidence type="ECO:0000313" key="4">
    <source>
        <dbReference type="Proteomes" id="UP001556367"/>
    </source>
</evidence>
<feature type="region of interest" description="Disordered" evidence="2">
    <location>
        <begin position="313"/>
        <end position="406"/>
    </location>
</feature>
<feature type="region of interest" description="Disordered" evidence="2">
    <location>
        <begin position="528"/>
        <end position="754"/>
    </location>
</feature>
<keyword evidence="4" id="KW-1185">Reference proteome</keyword>
<proteinExistence type="predicted"/>
<organism evidence="3 4">
    <name type="scientific">Hohenbuehelia grisea</name>
    <dbReference type="NCBI Taxonomy" id="104357"/>
    <lineage>
        <taxon>Eukaryota</taxon>
        <taxon>Fungi</taxon>
        <taxon>Dikarya</taxon>
        <taxon>Basidiomycota</taxon>
        <taxon>Agaricomycotina</taxon>
        <taxon>Agaricomycetes</taxon>
        <taxon>Agaricomycetidae</taxon>
        <taxon>Agaricales</taxon>
        <taxon>Pleurotineae</taxon>
        <taxon>Pleurotaceae</taxon>
        <taxon>Hohenbuehelia</taxon>
    </lineage>
</organism>
<gene>
    <name evidence="3" type="ORF">HGRIS_008867</name>
</gene>
<feature type="coiled-coil region" evidence="1">
    <location>
        <begin position="40"/>
        <end position="105"/>
    </location>
</feature>
<feature type="compositionally biased region" description="Low complexity" evidence="2">
    <location>
        <begin position="529"/>
        <end position="545"/>
    </location>
</feature>
<keyword evidence="1" id="KW-0175">Coiled coil</keyword>
<accession>A0ABR3IZS6</accession>
<feature type="compositionally biased region" description="Basic residues" evidence="2">
    <location>
        <begin position="330"/>
        <end position="342"/>
    </location>
</feature>
<reference evidence="4" key="1">
    <citation type="submission" date="2024-06" db="EMBL/GenBank/DDBJ databases">
        <title>Multi-omics analyses provide insights into the biosynthesis of the anticancer antibiotic pleurotin in Hohenbuehelia grisea.</title>
        <authorList>
            <person name="Weaver J.A."/>
            <person name="Alberti F."/>
        </authorList>
    </citation>
    <scope>NUCLEOTIDE SEQUENCE [LARGE SCALE GENOMIC DNA]</scope>
    <source>
        <strain evidence="4">T-177</strain>
    </source>
</reference>
<name>A0ABR3IZS6_9AGAR</name>
<feature type="compositionally biased region" description="Polar residues" evidence="2">
    <location>
        <begin position="642"/>
        <end position="653"/>
    </location>
</feature>